<reference evidence="2" key="1">
    <citation type="submission" date="2020-10" db="EMBL/GenBank/DDBJ databases">
        <title>Sequencing the genomes of 1000 actinobacteria strains.</title>
        <authorList>
            <person name="Klenk H.-P."/>
        </authorList>
    </citation>
    <scope>NUCLEOTIDE SEQUENCE</scope>
    <source>
        <strain evidence="2">DSM 45354</strain>
    </source>
</reference>
<accession>A0A927MNP1</accession>
<dbReference type="RefSeq" id="WP_192748358.1">
    <property type="nucleotide sequence ID" value="NZ_BAABJL010000219.1"/>
</dbReference>
<gene>
    <name evidence="2" type="ORF">HEB94_000429</name>
</gene>
<comment type="caution">
    <text evidence="2">The sequence shown here is derived from an EMBL/GenBank/DDBJ whole genome shotgun (WGS) entry which is preliminary data.</text>
</comment>
<evidence type="ECO:0000313" key="3">
    <source>
        <dbReference type="Proteomes" id="UP000638648"/>
    </source>
</evidence>
<evidence type="ECO:0000313" key="2">
    <source>
        <dbReference type="EMBL" id="MBE1603581.1"/>
    </source>
</evidence>
<dbReference type="AlphaFoldDB" id="A0A927MNP1"/>
<sequence length="125" mass="12178">MALVLVKGAVLKCSHGGQLKLADGDVRLTVDGKGAVTLGMEAGLTFGSPSAPVSGMVAPCSAQTPSTPPTFLPCVTSPAFSGQARLLALGGKPALLGNARGTTVSGAGPGTWSVAQAGQSTLDST</sequence>
<keyword evidence="3" id="KW-1185">Reference proteome</keyword>
<dbReference type="Proteomes" id="UP000638648">
    <property type="component" value="Unassembled WGS sequence"/>
</dbReference>
<protein>
    <submittedName>
        <fullName evidence="2">Uncharacterized protein</fullName>
    </submittedName>
</protein>
<proteinExistence type="predicted"/>
<evidence type="ECO:0000256" key="1">
    <source>
        <dbReference type="SAM" id="MobiDB-lite"/>
    </source>
</evidence>
<feature type="region of interest" description="Disordered" evidence="1">
    <location>
        <begin position="103"/>
        <end position="125"/>
    </location>
</feature>
<feature type="compositionally biased region" description="Polar residues" evidence="1">
    <location>
        <begin position="113"/>
        <end position="125"/>
    </location>
</feature>
<dbReference type="EMBL" id="JADBEM010000001">
    <property type="protein sequence ID" value="MBE1603581.1"/>
    <property type="molecule type" value="Genomic_DNA"/>
</dbReference>
<name>A0A927MNP1_9ACTN</name>
<organism evidence="2 3">
    <name type="scientific">Actinopolymorpha pittospori</name>
    <dbReference type="NCBI Taxonomy" id="648752"/>
    <lineage>
        <taxon>Bacteria</taxon>
        <taxon>Bacillati</taxon>
        <taxon>Actinomycetota</taxon>
        <taxon>Actinomycetes</taxon>
        <taxon>Propionibacteriales</taxon>
        <taxon>Actinopolymorphaceae</taxon>
        <taxon>Actinopolymorpha</taxon>
    </lineage>
</organism>